<name>A0A0A3YMW5_9GAMM</name>
<accession>A0A0A3YMW5</accession>
<sequence length="103" mass="11089">MPVMADSLAQLISLREQRMPLEERAELLCGVLVGMAEQVCASVADWSQPRPLLPLAAVSAWVAAGEFVLANFGDLGEAAWDYAVRHLRVQLAAGYAMFTADVA</sequence>
<proteinExistence type="predicted"/>
<evidence type="ECO:0000313" key="1">
    <source>
        <dbReference type="EMBL" id="KGT86874.1"/>
    </source>
</evidence>
<dbReference type="eggNOG" id="ENOG50331KF">
    <property type="taxonomic scope" value="Bacteria"/>
</dbReference>
<comment type="caution">
    <text evidence="1">The sequence shown here is derived from an EMBL/GenBank/DDBJ whole genome shotgun (WGS) entry which is preliminary data.</text>
</comment>
<dbReference type="EMBL" id="JRUQ01000086">
    <property type="protein sequence ID" value="KGT86874.1"/>
    <property type="molecule type" value="Genomic_DNA"/>
</dbReference>
<protein>
    <submittedName>
        <fullName evidence="1">Uncharacterized protein</fullName>
    </submittedName>
</protein>
<organism evidence="1 2">
    <name type="scientific">Erwinia typographi</name>
    <dbReference type="NCBI Taxonomy" id="371042"/>
    <lineage>
        <taxon>Bacteria</taxon>
        <taxon>Pseudomonadati</taxon>
        <taxon>Pseudomonadota</taxon>
        <taxon>Gammaproteobacteria</taxon>
        <taxon>Enterobacterales</taxon>
        <taxon>Erwiniaceae</taxon>
        <taxon>Erwinia</taxon>
    </lineage>
</organism>
<gene>
    <name evidence="1" type="ORF">NG99_24505</name>
</gene>
<dbReference type="Proteomes" id="UP000030351">
    <property type="component" value="Unassembled WGS sequence"/>
</dbReference>
<keyword evidence="2" id="KW-1185">Reference proteome</keyword>
<evidence type="ECO:0000313" key="2">
    <source>
        <dbReference type="Proteomes" id="UP000030351"/>
    </source>
</evidence>
<dbReference type="AlphaFoldDB" id="A0A0A3YMW5"/>
<reference evidence="1 2" key="1">
    <citation type="submission" date="2014-10" db="EMBL/GenBank/DDBJ databases">
        <title>Genome sequence of Erwinia typographi M043b.</title>
        <authorList>
            <person name="Chan K.-G."/>
            <person name="Tan W.-S."/>
        </authorList>
    </citation>
    <scope>NUCLEOTIDE SEQUENCE [LARGE SCALE GENOMIC DNA]</scope>
    <source>
        <strain evidence="1 2">M043b</strain>
    </source>
</reference>